<feature type="region of interest" description="Disordered" evidence="1">
    <location>
        <begin position="1"/>
        <end position="25"/>
    </location>
</feature>
<protein>
    <submittedName>
        <fullName evidence="2">Uncharacterized protein</fullName>
    </submittedName>
</protein>
<sequence>MVKERIPPSARPRASLSQTKTTTPVAREQLASKDPVAVDLEREAAEAQLLRKMLEAKYQEQCSEQLLRELEDSVCAMLSLLRGDVQGLLTPAP</sequence>
<dbReference type="AlphaFoldDB" id="A0A1X7S9V6"/>
<evidence type="ECO:0000256" key="1">
    <source>
        <dbReference type="SAM" id="MobiDB-lite"/>
    </source>
</evidence>
<evidence type="ECO:0000313" key="2">
    <source>
        <dbReference type="EMBL" id="SMQ56419.1"/>
    </source>
</evidence>
<accession>A0A1X7S9V6</accession>
<name>A0A1X7S9V6_ZYMT9</name>
<evidence type="ECO:0000313" key="3">
    <source>
        <dbReference type="Proteomes" id="UP000215127"/>
    </source>
</evidence>
<proteinExistence type="predicted"/>
<dbReference type="Proteomes" id="UP000215127">
    <property type="component" value="Chromosome 16"/>
</dbReference>
<dbReference type="EMBL" id="LT853705">
    <property type="protein sequence ID" value="SMQ56419.1"/>
    <property type="molecule type" value="Genomic_DNA"/>
</dbReference>
<gene>
    <name evidence="2" type="ORF">ZT3D7_G11574</name>
</gene>
<keyword evidence="3" id="KW-1185">Reference proteome</keyword>
<reference evidence="2 3" key="1">
    <citation type="submission" date="2016-06" db="EMBL/GenBank/DDBJ databases">
        <authorList>
            <person name="Kjaerup R.B."/>
            <person name="Dalgaard T.S."/>
            <person name="Juul-Madsen H.R."/>
        </authorList>
    </citation>
    <scope>NUCLEOTIDE SEQUENCE [LARGE SCALE GENOMIC DNA]</scope>
</reference>
<organism evidence="2 3">
    <name type="scientific">Zymoseptoria tritici (strain ST99CH_3D7)</name>
    <dbReference type="NCBI Taxonomy" id="1276538"/>
    <lineage>
        <taxon>Eukaryota</taxon>
        <taxon>Fungi</taxon>
        <taxon>Dikarya</taxon>
        <taxon>Ascomycota</taxon>
        <taxon>Pezizomycotina</taxon>
        <taxon>Dothideomycetes</taxon>
        <taxon>Dothideomycetidae</taxon>
        <taxon>Mycosphaerellales</taxon>
        <taxon>Mycosphaerellaceae</taxon>
        <taxon>Zymoseptoria</taxon>
    </lineage>
</organism>
<feature type="compositionally biased region" description="Polar residues" evidence="1">
    <location>
        <begin position="15"/>
        <end position="24"/>
    </location>
</feature>